<evidence type="ECO:0000256" key="1">
    <source>
        <dbReference type="ARBA" id="ARBA00022737"/>
    </source>
</evidence>
<proteinExistence type="predicted"/>
<dbReference type="WBParaSite" id="Gr19_v10_g6714.t1">
    <property type="protein sequence ID" value="Gr19_v10_g6714.t1"/>
    <property type="gene ID" value="Gr19_v10_g6714"/>
</dbReference>
<reference evidence="5" key="1">
    <citation type="submission" date="2022-11" db="UniProtKB">
        <authorList>
            <consortium name="WormBaseParasite"/>
        </authorList>
    </citation>
    <scope>IDENTIFICATION</scope>
</reference>
<name>A0A914I453_GLORO</name>
<dbReference type="SUPFAM" id="SSF48403">
    <property type="entry name" value="Ankyrin repeat"/>
    <property type="match status" value="1"/>
</dbReference>
<dbReference type="PANTHER" id="PTHR24173">
    <property type="entry name" value="ANKYRIN REPEAT CONTAINING"/>
    <property type="match status" value="1"/>
</dbReference>
<evidence type="ECO:0000256" key="3">
    <source>
        <dbReference type="PROSITE-ProRule" id="PRU00023"/>
    </source>
</evidence>
<dbReference type="PANTHER" id="PTHR24173:SF74">
    <property type="entry name" value="ANKYRIN REPEAT DOMAIN-CONTAINING PROTEIN 16"/>
    <property type="match status" value="1"/>
</dbReference>
<dbReference type="AlphaFoldDB" id="A0A914I453"/>
<dbReference type="GO" id="GO:0006511">
    <property type="term" value="P:ubiquitin-dependent protein catabolic process"/>
    <property type="evidence" value="ECO:0007669"/>
    <property type="project" value="TreeGrafter"/>
</dbReference>
<keyword evidence="4" id="KW-1185">Reference proteome</keyword>
<feature type="repeat" description="ANK" evidence="3">
    <location>
        <begin position="77"/>
        <end position="109"/>
    </location>
</feature>
<dbReference type="PROSITE" id="PS50088">
    <property type="entry name" value="ANK_REPEAT"/>
    <property type="match status" value="3"/>
</dbReference>
<dbReference type="PROSITE" id="PS50297">
    <property type="entry name" value="ANK_REP_REGION"/>
    <property type="match status" value="3"/>
</dbReference>
<feature type="repeat" description="ANK" evidence="3">
    <location>
        <begin position="44"/>
        <end position="76"/>
    </location>
</feature>
<dbReference type="InterPro" id="IPR036770">
    <property type="entry name" value="Ankyrin_rpt-contain_sf"/>
</dbReference>
<dbReference type="GO" id="GO:0000151">
    <property type="term" value="C:ubiquitin ligase complex"/>
    <property type="evidence" value="ECO:0007669"/>
    <property type="project" value="TreeGrafter"/>
</dbReference>
<evidence type="ECO:0000313" key="4">
    <source>
        <dbReference type="Proteomes" id="UP000887572"/>
    </source>
</evidence>
<sequence>MYDLNLEKSIFGELTILRRSREGDIDKLETLVLGGVDVNETIDSGQSPLIVASFFGQTGAVRFLLAEGARISATDVRGCTALICASSRGHIAVCRVLVEKGADINTESLAGGTAWLLCCGEGHLEIVTYFVEERAQDVERRNSRGQTAVMFAAYFSQPHIVQYLLSKGARRDQRNGMEHFLGGTARGHGEIVVLLTDEAAH</sequence>
<dbReference type="Pfam" id="PF12796">
    <property type="entry name" value="Ank_2"/>
    <property type="match status" value="2"/>
</dbReference>
<keyword evidence="2 3" id="KW-0040">ANK repeat</keyword>
<feature type="repeat" description="ANK" evidence="3">
    <location>
        <begin position="144"/>
        <end position="176"/>
    </location>
</feature>
<protein>
    <submittedName>
        <fullName evidence="5">Uncharacterized protein</fullName>
    </submittedName>
</protein>
<dbReference type="InterPro" id="IPR002110">
    <property type="entry name" value="Ankyrin_rpt"/>
</dbReference>
<dbReference type="SMART" id="SM00248">
    <property type="entry name" value="ANK"/>
    <property type="match status" value="4"/>
</dbReference>
<accession>A0A914I453</accession>
<organism evidence="4 5">
    <name type="scientific">Globodera rostochiensis</name>
    <name type="common">Golden nematode worm</name>
    <name type="synonym">Heterodera rostochiensis</name>
    <dbReference type="NCBI Taxonomy" id="31243"/>
    <lineage>
        <taxon>Eukaryota</taxon>
        <taxon>Metazoa</taxon>
        <taxon>Ecdysozoa</taxon>
        <taxon>Nematoda</taxon>
        <taxon>Chromadorea</taxon>
        <taxon>Rhabditida</taxon>
        <taxon>Tylenchina</taxon>
        <taxon>Tylenchomorpha</taxon>
        <taxon>Tylenchoidea</taxon>
        <taxon>Heteroderidae</taxon>
        <taxon>Heteroderinae</taxon>
        <taxon>Globodera</taxon>
    </lineage>
</organism>
<keyword evidence="1" id="KW-0677">Repeat</keyword>
<dbReference type="Gene3D" id="1.25.40.20">
    <property type="entry name" value="Ankyrin repeat-containing domain"/>
    <property type="match status" value="2"/>
</dbReference>
<dbReference type="Proteomes" id="UP000887572">
    <property type="component" value="Unplaced"/>
</dbReference>
<evidence type="ECO:0000313" key="5">
    <source>
        <dbReference type="WBParaSite" id="Gr19_v10_g6714.t1"/>
    </source>
</evidence>
<evidence type="ECO:0000256" key="2">
    <source>
        <dbReference type="ARBA" id="ARBA00023043"/>
    </source>
</evidence>